<dbReference type="EMBL" id="JBANMG010000009">
    <property type="protein sequence ID" value="KAK6949348.1"/>
    <property type="molecule type" value="Genomic_DNA"/>
</dbReference>
<dbReference type="AlphaFoldDB" id="A0AAX6M9J1"/>
<evidence type="ECO:0000313" key="2">
    <source>
        <dbReference type="Proteomes" id="UP001369815"/>
    </source>
</evidence>
<accession>A0AAX6M9J1</accession>
<protein>
    <recommendedName>
        <fullName evidence="3">F-box domain-containing protein</fullName>
    </recommendedName>
</protein>
<comment type="caution">
    <text evidence="1">The sequence shown here is derived from an EMBL/GenBank/DDBJ whole genome shotgun (WGS) entry which is preliminary data.</text>
</comment>
<evidence type="ECO:0008006" key="3">
    <source>
        <dbReference type="Google" id="ProtNLM"/>
    </source>
</evidence>
<sequence>MAFNPPMPPLLPLNNNGNALLAHPNPHRNEAVVCVVCGGICRPTVQCAISHRFRSRNWLHPCLVKAEPGFTEWYKNASTAKSIRAPNDDLIKLFQVVRFRGGPQGFGVGGEGFVGVNTDDWEMYLPIHKACFELTKIFCQFQSRFDIDFRKFSKRDDEDGIPSKLSHFYEVWMKRALMTKPGNRGFLKLPIDEPHGYLDIVVTSDLEEYKIAVDDGNPMIPIQEADPSGNNARTTELVLKHLVLLPKDDRTPSKELQSLQYFMNVRLPLELKTMILGKLEPFQHLPREQLACTRVLPPSWWKKGLFNGDLFPWLFDIDESELDKWVQKLKAKNPDEVINVDEDLDWELLCRRLGQRQVFGRNGILHGENYLENRYRIWTLLDKARLAHTISRYSHGIRR</sequence>
<evidence type="ECO:0000313" key="1">
    <source>
        <dbReference type="EMBL" id="KAK6949348.1"/>
    </source>
</evidence>
<keyword evidence="2" id="KW-1185">Reference proteome</keyword>
<gene>
    <name evidence="1" type="ORF">Daesc_009423</name>
</gene>
<name>A0AAX6M9J1_9PEZI</name>
<proteinExistence type="predicted"/>
<organism evidence="1 2">
    <name type="scientific">Daldinia eschscholtzii</name>
    <dbReference type="NCBI Taxonomy" id="292717"/>
    <lineage>
        <taxon>Eukaryota</taxon>
        <taxon>Fungi</taxon>
        <taxon>Dikarya</taxon>
        <taxon>Ascomycota</taxon>
        <taxon>Pezizomycotina</taxon>
        <taxon>Sordariomycetes</taxon>
        <taxon>Xylariomycetidae</taxon>
        <taxon>Xylariales</taxon>
        <taxon>Hypoxylaceae</taxon>
        <taxon>Daldinia</taxon>
    </lineage>
</organism>
<reference evidence="1 2" key="1">
    <citation type="journal article" date="2024" name="Front Chem Biol">
        <title>Unveiling the potential of Daldinia eschscholtzii MFLUCC 19-0629 through bioactivity and bioinformatics studies for enhanced sustainable agriculture production.</title>
        <authorList>
            <person name="Brooks S."/>
            <person name="Weaver J.A."/>
            <person name="Klomchit A."/>
            <person name="Alharthi S.A."/>
            <person name="Onlamun T."/>
            <person name="Nurani R."/>
            <person name="Vong T.K."/>
            <person name="Alberti F."/>
            <person name="Greco C."/>
        </authorList>
    </citation>
    <scope>NUCLEOTIDE SEQUENCE [LARGE SCALE GENOMIC DNA]</scope>
    <source>
        <strain evidence="1">MFLUCC 19-0629</strain>
    </source>
</reference>
<dbReference type="Proteomes" id="UP001369815">
    <property type="component" value="Unassembled WGS sequence"/>
</dbReference>